<evidence type="ECO:0000313" key="1">
    <source>
        <dbReference type="EMBL" id="GAA1544292.1"/>
    </source>
</evidence>
<dbReference type="Gene3D" id="1.10.510.10">
    <property type="entry name" value="Transferase(Phosphotransferase) domain 1"/>
    <property type="match status" value="1"/>
</dbReference>
<comment type="caution">
    <text evidence="1">The sequence shown here is derived from an EMBL/GenBank/DDBJ whole genome shotgun (WGS) entry which is preliminary data.</text>
</comment>
<keyword evidence="2" id="KW-1185">Reference proteome</keyword>
<dbReference type="InterPro" id="IPR006748">
    <property type="entry name" value="NH2Glyco/OHUrea_AB-resist_kin"/>
</dbReference>
<dbReference type="Proteomes" id="UP001500842">
    <property type="component" value="Unassembled WGS sequence"/>
</dbReference>
<proteinExistence type="predicted"/>
<dbReference type="RefSeq" id="WP_344113970.1">
    <property type="nucleotide sequence ID" value="NZ_BAAAOR010000040.1"/>
</dbReference>
<dbReference type="EMBL" id="BAAAOR010000040">
    <property type="protein sequence ID" value="GAA1544292.1"/>
    <property type="molecule type" value="Genomic_DNA"/>
</dbReference>
<dbReference type="SUPFAM" id="SSF56112">
    <property type="entry name" value="Protein kinase-like (PK-like)"/>
    <property type="match status" value="1"/>
</dbReference>
<evidence type="ECO:0000313" key="2">
    <source>
        <dbReference type="Proteomes" id="UP001500842"/>
    </source>
</evidence>
<sequence length="313" mass="34672">MPASVTVPAELDARRALGPEWAAWLDRLPATTQAVLDDWELTPEGESWHGFCSLVLPVATADGTPAALKVGLPDDESQHEHLALQRWRGRGAVELLRADPGRRALLLERLDREDLGEAWDVEACEVVASRYADLHVPPMPQLRTQASYVERWAAALARDAQGVPVPRRLVEQALGLARDLVAEPATAVIHGDLHYGNVLRGRRDGEDAWLVIDPKPTNGDPHYELEPMLRDRFEEYAAPWAAGSVRDGIRRRFHALVDAAGLDEARARDWVVVRSVLNAHWAHEDAVRAHRPLEAAERVHVTACITVAKAVQD</sequence>
<name>A0ABN2BNV6_9ACTN</name>
<protein>
    <submittedName>
        <fullName evidence="1">Streptomycin 6-kinase</fullName>
    </submittedName>
</protein>
<organism evidence="1 2">
    <name type="scientific">Nocardioides humi</name>
    <dbReference type="NCBI Taxonomy" id="449461"/>
    <lineage>
        <taxon>Bacteria</taxon>
        <taxon>Bacillati</taxon>
        <taxon>Actinomycetota</taxon>
        <taxon>Actinomycetes</taxon>
        <taxon>Propionibacteriales</taxon>
        <taxon>Nocardioidaceae</taxon>
        <taxon>Nocardioides</taxon>
    </lineage>
</organism>
<dbReference type="InterPro" id="IPR011009">
    <property type="entry name" value="Kinase-like_dom_sf"/>
</dbReference>
<gene>
    <name evidence="1" type="ORF">GCM10009788_53440</name>
</gene>
<reference evidence="1 2" key="1">
    <citation type="journal article" date="2019" name="Int. J. Syst. Evol. Microbiol.">
        <title>The Global Catalogue of Microorganisms (GCM) 10K type strain sequencing project: providing services to taxonomists for standard genome sequencing and annotation.</title>
        <authorList>
            <consortium name="The Broad Institute Genomics Platform"/>
            <consortium name="The Broad Institute Genome Sequencing Center for Infectious Disease"/>
            <person name="Wu L."/>
            <person name="Ma J."/>
        </authorList>
    </citation>
    <scope>NUCLEOTIDE SEQUENCE [LARGE SCALE GENOMIC DNA]</scope>
    <source>
        <strain evidence="1 2">JCM 14942</strain>
    </source>
</reference>
<accession>A0ABN2BNV6</accession>
<dbReference type="Pfam" id="PF04655">
    <property type="entry name" value="APH_6_hur"/>
    <property type="match status" value="1"/>
</dbReference>